<dbReference type="SMART" id="SM00421">
    <property type="entry name" value="HTH_LUXR"/>
    <property type="match status" value="1"/>
</dbReference>
<dbReference type="Gene3D" id="1.25.40.10">
    <property type="entry name" value="Tetratricopeptide repeat domain"/>
    <property type="match status" value="1"/>
</dbReference>
<dbReference type="PROSITE" id="PS00622">
    <property type="entry name" value="HTH_LUXR_1"/>
    <property type="match status" value="1"/>
</dbReference>
<dbReference type="InterPro" id="IPR016032">
    <property type="entry name" value="Sig_transdc_resp-reg_C-effctor"/>
</dbReference>
<dbReference type="PRINTS" id="PR00038">
    <property type="entry name" value="HTHLUXR"/>
</dbReference>
<dbReference type="PANTHER" id="PTHR44688:SF16">
    <property type="entry name" value="DNA-BINDING TRANSCRIPTIONAL ACTIVATOR DEVR_DOSR"/>
    <property type="match status" value="1"/>
</dbReference>
<dbReference type="Pfam" id="PF00196">
    <property type="entry name" value="GerE"/>
    <property type="match status" value="1"/>
</dbReference>
<dbReference type="InterPro" id="IPR059106">
    <property type="entry name" value="WHD_MalT"/>
</dbReference>
<dbReference type="SUPFAM" id="SSF46894">
    <property type="entry name" value="C-terminal effector domain of the bipartite response regulators"/>
    <property type="match status" value="1"/>
</dbReference>
<proteinExistence type="predicted"/>
<dbReference type="Pfam" id="PF25873">
    <property type="entry name" value="WHD_MalT"/>
    <property type="match status" value="1"/>
</dbReference>
<dbReference type="InParanoid" id="F1Z4R6"/>
<dbReference type="PANTHER" id="PTHR44688">
    <property type="entry name" value="DNA-BINDING TRANSCRIPTIONAL ACTIVATOR DEVR_DOSR"/>
    <property type="match status" value="1"/>
</dbReference>
<gene>
    <name evidence="5" type="ORF">Y88_0045</name>
</gene>
<dbReference type="OrthoDB" id="9807052at2"/>
<dbReference type="EMBL" id="AEWJ01000022">
    <property type="protein sequence ID" value="EGD60397.1"/>
    <property type="molecule type" value="Genomic_DNA"/>
</dbReference>
<protein>
    <submittedName>
        <fullName evidence="5">Transcriptional regulator, LuxR family protein</fullName>
    </submittedName>
</protein>
<comment type="caution">
    <text evidence="5">The sequence shown here is derived from an EMBL/GenBank/DDBJ whole genome shotgun (WGS) entry which is preliminary data.</text>
</comment>
<dbReference type="InterPro" id="IPR027417">
    <property type="entry name" value="P-loop_NTPase"/>
</dbReference>
<keyword evidence="2" id="KW-0238">DNA-binding</keyword>
<organism evidence="5 6">
    <name type="scientific">Novosphingobium nitrogenifigens DSM 19370</name>
    <dbReference type="NCBI Taxonomy" id="983920"/>
    <lineage>
        <taxon>Bacteria</taxon>
        <taxon>Pseudomonadati</taxon>
        <taxon>Pseudomonadota</taxon>
        <taxon>Alphaproteobacteria</taxon>
        <taxon>Sphingomonadales</taxon>
        <taxon>Sphingomonadaceae</taxon>
        <taxon>Novosphingobium</taxon>
    </lineage>
</organism>
<dbReference type="GO" id="GO:0003677">
    <property type="term" value="F:DNA binding"/>
    <property type="evidence" value="ECO:0007669"/>
    <property type="project" value="UniProtKB-KW"/>
</dbReference>
<keyword evidence="6" id="KW-1185">Reference proteome</keyword>
<name>F1Z4R6_9SPHN</name>
<dbReference type="InterPro" id="IPR000792">
    <property type="entry name" value="Tscrpt_reg_LuxR_C"/>
</dbReference>
<keyword evidence="1" id="KW-0805">Transcription regulation</keyword>
<dbReference type="AlphaFoldDB" id="F1Z4R6"/>
<dbReference type="InterPro" id="IPR011990">
    <property type="entry name" value="TPR-like_helical_dom_sf"/>
</dbReference>
<dbReference type="PROSITE" id="PS50043">
    <property type="entry name" value="HTH_LUXR_2"/>
    <property type="match status" value="1"/>
</dbReference>
<evidence type="ECO:0000256" key="3">
    <source>
        <dbReference type="ARBA" id="ARBA00023163"/>
    </source>
</evidence>
<dbReference type="GO" id="GO:0006355">
    <property type="term" value="P:regulation of DNA-templated transcription"/>
    <property type="evidence" value="ECO:0007669"/>
    <property type="project" value="InterPro"/>
</dbReference>
<dbReference type="CDD" id="cd06170">
    <property type="entry name" value="LuxR_C_like"/>
    <property type="match status" value="1"/>
</dbReference>
<dbReference type="eggNOG" id="COG2909">
    <property type="taxonomic scope" value="Bacteria"/>
</dbReference>
<dbReference type="SUPFAM" id="SSF52540">
    <property type="entry name" value="P-loop containing nucleoside triphosphate hydrolases"/>
    <property type="match status" value="1"/>
</dbReference>
<dbReference type="HOGENOM" id="CLU_006325_3_1_5"/>
<dbReference type="FunCoup" id="F1Z4R6">
    <property type="interactions" value="132"/>
</dbReference>
<dbReference type="STRING" id="983920.Y88_0045"/>
<feature type="domain" description="HTH luxR-type" evidence="4">
    <location>
        <begin position="811"/>
        <end position="876"/>
    </location>
</feature>
<keyword evidence="3" id="KW-0804">Transcription</keyword>
<reference evidence="5 6" key="1">
    <citation type="journal article" date="2012" name="J. Bacteriol.">
        <title>Draft Genome Sequence of Novosphingobium nitrogenifigens Y88T.</title>
        <authorList>
            <person name="Strabala T.J."/>
            <person name="Macdonald L."/>
            <person name="Liu V."/>
            <person name="Smit A.M."/>
        </authorList>
    </citation>
    <scope>NUCLEOTIDE SEQUENCE [LARGE SCALE GENOMIC DNA]</scope>
    <source>
        <strain evidence="5 6">DSM 19370</strain>
    </source>
</reference>
<sequence length="880" mass="96683">MPRQRIALVERPRLIETLRVLASARLALLIAPAGFGKSTLLAQWVDAVGGDVGGLGATCAWLTLDEEDAEPRHFLTGILLAMRAAGIDLQGFDAHVERGFAETGIDMMVRQIVQAFAAHDRTAYLILDDYHRCACPELDGLVQDLVRRLPGTAHIILSSRQRPNIGVPRLIVAGLASELSADHMRLTVRESRELLSLDLAESEIDTLVEQTEGWPVALQLARLVLRDQANLSTALGELIRRGGHLSSYLADQVLGTLPPDLVDFLLETAILERFSVDLADAVRGREDSWDMMDRLEPLQSLIIPVEGEGTWYRYHHLFADYLRATLARRHGARVAGLHAQASRAFEARGRFSEAVRHAAKAGDFGRCAMLIEQAGGWQMILYGRRDDLIVALHHMPPVERGPYPRVVVADAYLRIKNGDLPGARQALDMLPPGLDSPRDWTAPDIAECDAFCVTALLHSYEDNVLSTGHLDHYEAVRSEVPEDQPLVRGVIECTQALSALAAGDIVRAESLAGQSMVSMRRAASILGLNYSYLHAGIAALYRGDTAASSDYLRRARQMAETNFGEDSGLRSLADVLWGYLHFWQNGVGNADDPVSTDAFRHVRDYDGWFEIHAAGLDTRFHAARLRGDVPAMEAALDDALALHEARPHRRLQHLIAAQRLLLAQMVGDDAEAHRLARYLLDVVPPGRWRTDSAVWRPYQEAGLALVLHLVDHDPARAEAVASDLIECAHATGAEIFAVRALVLRALVRSRTGQGAGAERDFVMARDLARQAQIGLPFLQVGPLPPELQRLVPGSAEVLPAPVAASPARPHDEDSAARLSSREQQVALHVGMGRTNKEIARSLGMTEHTVKFHLRNIFAKLGVDRRAHVQSRFASLGTPPR</sequence>
<dbReference type="Gene3D" id="1.10.10.10">
    <property type="entry name" value="Winged helix-like DNA-binding domain superfamily/Winged helix DNA-binding domain"/>
    <property type="match status" value="1"/>
</dbReference>
<evidence type="ECO:0000313" key="6">
    <source>
        <dbReference type="Proteomes" id="UP000004728"/>
    </source>
</evidence>
<accession>F1Z4R6</accession>
<dbReference type="InterPro" id="IPR036388">
    <property type="entry name" value="WH-like_DNA-bd_sf"/>
</dbReference>
<evidence type="ECO:0000256" key="1">
    <source>
        <dbReference type="ARBA" id="ARBA00023015"/>
    </source>
</evidence>
<evidence type="ECO:0000259" key="4">
    <source>
        <dbReference type="PROSITE" id="PS50043"/>
    </source>
</evidence>
<evidence type="ECO:0000256" key="2">
    <source>
        <dbReference type="ARBA" id="ARBA00023125"/>
    </source>
</evidence>
<dbReference type="Gene3D" id="3.40.50.300">
    <property type="entry name" value="P-loop containing nucleotide triphosphate hydrolases"/>
    <property type="match status" value="1"/>
</dbReference>
<evidence type="ECO:0000313" key="5">
    <source>
        <dbReference type="EMBL" id="EGD60397.1"/>
    </source>
</evidence>
<dbReference type="Proteomes" id="UP000004728">
    <property type="component" value="Unassembled WGS sequence"/>
</dbReference>